<comment type="similarity">
    <text evidence="2">Belongs to the glycosyl hydrolase 43 family.</text>
</comment>
<dbReference type="InterPro" id="IPR013783">
    <property type="entry name" value="Ig-like_fold"/>
</dbReference>
<evidence type="ECO:0000256" key="1">
    <source>
        <dbReference type="ARBA" id="ARBA00004834"/>
    </source>
</evidence>
<evidence type="ECO:0000259" key="11">
    <source>
        <dbReference type="SMART" id="SM00635"/>
    </source>
</evidence>
<dbReference type="GO" id="GO:0004553">
    <property type="term" value="F:hydrolase activity, hydrolyzing O-glycosyl compounds"/>
    <property type="evidence" value="ECO:0007669"/>
    <property type="project" value="InterPro"/>
</dbReference>
<dbReference type="Pfam" id="PF07532">
    <property type="entry name" value="Big_4"/>
    <property type="match status" value="1"/>
</dbReference>
<dbReference type="Pfam" id="PF18911">
    <property type="entry name" value="PKD_4"/>
    <property type="match status" value="1"/>
</dbReference>
<proteinExistence type="inferred from homology"/>
<keyword evidence="5" id="KW-1015">Disulfide bond</keyword>
<evidence type="ECO:0000256" key="5">
    <source>
        <dbReference type="ARBA" id="ARBA00023157"/>
    </source>
</evidence>
<evidence type="ECO:0000256" key="9">
    <source>
        <dbReference type="SAM" id="SignalP"/>
    </source>
</evidence>
<protein>
    <submittedName>
        <fullName evidence="12">Glycosyl hydrolase family 43</fullName>
    </submittedName>
</protein>
<keyword evidence="13" id="KW-1185">Reference proteome</keyword>
<dbReference type="Gene3D" id="2.60.40.2340">
    <property type="match status" value="1"/>
</dbReference>
<comment type="caution">
    <text evidence="12">The sequence shown here is derived from an EMBL/GenBank/DDBJ whole genome shotgun (WGS) entry which is preliminary data.</text>
</comment>
<dbReference type="EMBL" id="SAUN01000001">
    <property type="protein sequence ID" value="RVX42031.1"/>
    <property type="molecule type" value="Genomic_DNA"/>
</dbReference>
<dbReference type="InterPro" id="IPR035986">
    <property type="entry name" value="PKD_dom_sf"/>
</dbReference>
<dbReference type="PANTHER" id="PTHR43301:SF3">
    <property type="entry name" value="ARABINAN ENDO-1,5-ALPHA-L-ARABINOSIDASE A-RELATED"/>
    <property type="match status" value="1"/>
</dbReference>
<dbReference type="InterPro" id="IPR000601">
    <property type="entry name" value="PKD_dom"/>
</dbReference>
<feature type="active site" description="Proton donor" evidence="7">
    <location>
        <position position="1385"/>
    </location>
</feature>
<name>A0A438M8I9_9ACTN</name>
<dbReference type="SUPFAM" id="SSF49299">
    <property type="entry name" value="PKD domain"/>
    <property type="match status" value="1"/>
</dbReference>
<keyword evidence="6" id="KW-0326">Glycosidase</keyword>
<dbReference type="SMART" id="SM00560">
    <property type="entry name" value="LamGL"/>
    <property type="match status" value="1"/>
</dbReference>
<dbReference type="SMART" id="SM00635">
    <property type="entry name" value="BID_2"/>
    <property type="match status" value="1"/>
</dbReference>
<dbReference type="Pfam" id="PF20578">
    <property type="entry name" value="aBig_2"/>
    <property type="match status" value="2"/>
</dbReference>
<keyword evidence="4 12" id="KW-0378">Hydrolase</keyword>
<gene>
    <name evidence="12" type="ORF">EDD27_4647</name>
</gene>
<dbReference type="InterPro" id="IPR013320">
    <property type="entry name" value="ConA-like_dom_sf"/>
</dbReference>
<organism evidence="12 13">
    <name type="scientific">Nonomuraea polychroma</name>
    <dbReference type="NCBI Taxonomy" id="46176"/>
    <lineage>
        <taxon>Bacteria</taxon>
        <taxon>Bacillati</taxon>
        <taxon>Actinomycetota</taxon>
        <taxon>Actinomycetes</taxon>
        <taxon>Streptosporangiales</taxon>
        <taxon>Streptosporangiaceae</taxon>
        <taxon>Nonomuraea</taxon>
    </lineage>
</organism>
<keyword evidence="3 9" id="KW-0732">Signal</keyword>
<dbReference type="Gene3D" id="2.60.120.200">
    <property type="match status" value="2"/>
</dbReference>
<dbReference type="InterPro" id="IPR003343">
    <property type="entry name" value="Big_2"/>
</dbReference>
<evidence type="ECO:0000313" key="12">
    <source>
        <dbReference type="EMBL" id="RVX42031.1"/>
    </source>
</evidence>
<dbReference type="InterPro" id="IPR008964">
    <property type="entry name" value="Invasin/intimin_cell_adhesion"/>
</dbReference>
<evidence type="ECO:0000256" key="8">
    <source>
        <dbReference type="PIRSR" id="PIRSR606710-2"/>
    </source>
</evidence>
<dbReference type="Gene3D" id="2.60.40.10">
    <property type="entry name" value="Immunoglobulins"/>
    <property type="match status" value="1"/>
</dbReference>
<feature type="domain" description="LamG-like jellyroll fold" evidence="10">
    <location>
        <begin position="972"/>
        <end position="1115"/>
    </location>
</feature>
<feature type="site" description="Important for catalytic activity, responsible for pKa modulation of the active site Glu and correct orientation of both the proton donor and substrate" evidence="8">
    <location>
        <position position="1338"/>
    </location>
</feature>
<evidence type="ECO:0000256" key="2">
    <source>
        <dbReference type="ARBA" id="ARBA00009865"/>
    </source>
</evidence>
<dbReference type="SUPFAM" id="SSF75005">
    <property type="entry name" value="Arabinanase/levansucrase/invertase"/>
    <property type="match status" value="2"/>
</dbReference>
<dbReference type="PANTHER" id="PTHR43301">
    <property type="entry name" value="ARABINAN ENDO-1,5-ALPHA-L-ARABINOSIDASE"/>
    <property type="match status" value="1"/>
</dbReference>
<dbReference type="InterPro" id="IPR023296">
    <property type="entry name" value="Glyco_hydro_beta-prop_sf"/>
</dbReference>
<evidence type="ECO:0000256" key="7">
    <source>
        <dbReference type="PIRSR" id="PIRSR606710-1"/>
    </source>
</evidence>
<dbReference type="Pfam" id="PF13385">
    <property type="entry name" value="Laminin_G_3"/>
    <property type="match status" value="2"/>
</dbReference>
<dbReference type="CDD" id="cd08983">
    <property type="entry name" value="GH43_Bt3655-like"/>
    <property type="match status" value="1"/>
</dbReference>
<dbReference type="Pfam" id="PF04616">
    <property type="entry name" value="Glyco_hydro_43"/>
    <property type="match status" value="2"/>
</dbReference>
<feature type="domain" description="BIG2" evidence="11">
    <location>
        <begin position="817"/>
        <end position="894"/>
    </location>
</feature>
<dbReference type="SUPFAM" id="SSF49899">
    <property type="entry name" value="Concanavalin A-like lectins/glucanases"/>
    <property type="match status" value="2"/>
</dbReference>
<dbReference type="Proteomes" id="UP000284824">
    <property type="component" value="Unassembled WGS sequence"/>
</dbReference>
<dbReference type="RefSeq" id="WP_206641611.1">
    <property type="nucleotide sequence ID" value="NZ_SAUN01000001.1"/>
</dbReference>
<sequence>MRRRALACLAALAATVSLVVSPAQAAAADGPVLWYKLDEQAGAVAADSSGNARHGTVRGTAGWGDGLTFNGSDTDVKLPNDVMKGLDSITVSTDVLVDPGQRTPYFIYGFGNTSGTSGNGYLFATGNHLRVAVASGNWSTEQNTRLSTSHNLARGGWKHLVYTQTGTTGVLYEDGVEIGRNTNVTITPGSIGGGTTTANYLGRSLYSADRLFQGKLRDFRIYDRAISADEVKALAQPAVTAALAADKQALTLGDTSAVTADLTLPAAAPGGSKVTWATSDASVVTATGKVTRPANGQPPATATLTATLARGALTDTKTFEITVMPEHDDTKIAQDAAAALKVHGVDDVRGNLTLPVTGENGTTVSWASGKPSVITPTGEVTRPAHGAGDVTVTLTATVTRNAATATREFTAKVRELPAEQDYKGYLFSYFTGEGTADGEQVYFALSRGNDPLRWRELNGGKPVLTSTLGEKGLRDPFIIRSPEGDKFYQIATDLRIFGNGNWDAAQRTGSKSIMVWESTDLVNWGEGRLVKVSPDTAGNTWAPEAYYDETLGAYVVFWASKLYAADDPNHTGNTYNRMMYATTRDFRTFSEPKVWVDPGYSVIDSTVIKHGGTYYRYTKDERNNSSTTPCSKFILAETSTSLLNTKWDFLSECIGKGAMSQGEGPTIFKSNDQEKWYLFIDEFGGRGYIPFESTNLASGTWTPSANYSLPARPRHGTVIGVTQAEYDRLLRAYAPGQLVESAEEVKVVTGIGDAPILPEKVTATFADGSTGSVAVTWDEVPASAYAQAGTFTVQGTLPDGASVRAKATVTVSAEGVPVESLTVSPAELRLGVGVSRQVKAVVEPTNATARQLTWTSADPSVATVSATGLVTTVKAGTTEITVRTADGSRTVTIPVEATAAIPADLLLHYTFDEKGGTVARDASGRGNDGSYERTPAWGDGVHGASFQMAGGAGTSTTAPYVTIPNGVLKDVSDVTVAFHVKWNASTTANQWIYGFGPDRNKYLFTGPRNGAGVLFSAITTGSWQAESSMRHSAALPGGAWKHVAVTLDSAAKTMVMYLDGVEIARVANVTVKPSDLYDAAKSYGGYIGRSLYAEDPYFAGEVDDFRVYGRALPAAEVYDLGGDPAAITGVTLPQLKVDAIVEADGGRITLPLKEGSDVTKLAPQLTLAPGAAVSPASGAEQDFTEPVTYTVTGADGTKREWKITALVMKSPVLPGLYADPNLVVFGDRFYLYPTTDGFAGWSGTQFTAFSSTDLVHWTDHGVILDLGPDVSWADNSAWAPAIAEKDGKYYFYFSGGMATGNTAKHLGVAVADSPTGPFRDALGKPLVPAGTYSGQMIDPAVFQDDDGQHYLYWGNGNSYQVPLNADMVSFDAAKVKTYKPAGYNEGSFVVKRDGTYYFMWSENDTRSEDYQVAYATGETPLGPWTKRGVILRKNLALGIKGTGHHSVIRVPGTDDWYIAYHRFAIPGGDGTHRETTIDRLEFGDDGLIKAVTPTLESVDPVAVVTAGPDASGAEGAAIALTGAFSGAGTPAWRYEAADGAEGTCVFADPGAPRTTVTCTDEGAYRVTLAAGRSRDTATVTVANADPDITRVSGPQDPVAAGKPVQLAVTYTDPGTDDTLTCQVDWTDGTTGPCAEGHVYTKSGIYQPVVTVGDGDGGKVVVTADPVVVYDPKAGFVTGGGWIDSPAGAQPGNPAATGKAAFGFVSAYHKDATRPAGQTMFAFPAGGVAFVATHYDWLVVTGGEVRYRGVGKVNGKPGYAFTVTASDGSPDRFQIRIWKEAGGEVVYDNHGTDIGGGEIVVHPGR</sequence>
<reference evidence="12 13" key="1">
    <citation type="submission" date="2019-01" db="EMBL/GenBank/DDBJ databases">
        <title>Sequencing the genomes of 1000 actinobacteria strains.</title>
        <authorList>
            <person name="Klenk H.-P."/>
        </authorList>
    </citation>
    <scope>NUCLEOTIDE SEQUENCE [LARGE SCALE GENOMIC DNA]</scope>
    <source>
        <strain evidence="12 13">DSM 43925</strain>
    </source>
</reference>
<evidence type="ECO:0000256" key="6">
    <source>
        <dbReference type="ARBA" id="ARBA00023295"/>
    </source>
</evidence>
<feature type="chain" id="PRO_5019077437" evidence="9">
    <location>
        <begin position="26"/>
        <end position="1804"/>
    </location>
</feature>
<dbReference type="InterPro" id="IPR006710">
    <property type="entry name" value="Glyco_hydro_43"/>
</dbReference>
<dbReference type="SUPFAM" id="SSF49373">
    <property type="entry name" value="Invasin/intimin cell-adhesion fragments"/>
    <property type="match status" value="1"/>
</dbReference>
<evidence type="ECO:0000313" key="13">
    <source>
        <dbReference type="Proteomes" id="UP000284824"/>
    </source>
</evidence>
<dbReference type="InterPro" id="IPR011081">
    <property type="entry name" value="Big_4"/>
</dbReference>
<dbReference type="InterPro" id="IPR046780">
    <property type="entry name" value="aBig_2"/>
</dbReference>
<evidence type="ECO:0000256" key="3">
    <source>
        <dbReference type="ARBA" id="ARBA00022729"/>
    </source>
</evidence>
<evidence type="ECO:0000259" key="10">
    <source>
        <dbReference type="SMART" id="SM00560"/>
    </source>
</evidence>
<dbReference type="Pfam" id="PF02368">
    <property type="entry name" value="Big_2"/>
    <property type="match status" value="1"/>
</dbReference>
<comment type="pathway">
    <text evidence="1">Glycan metabolism; L-arabinan degradation.</text>
</comment>
<feature type="signal peptide" evidence="9">
    <location>
        <begin position="1"/>
        <end position="25"/>
    </location>
</feature>
<dbReference type="InterPro" id="IPR006558">
    <property type="entry name" value="LamG-like"/>
</dbReference>
<dbReference type="CDD" id="cd09004">
    <property type="entry name" value="GH43_bXyl-like"/>
    <property type="match status" value="1"/>
</dbReference>
<evidence type="ECO:0000256" key="4">
    <source>
        <dbReference type="ARBA" id="ARBA00022801"/>
    </source>
</evidence>
<feature type="active site" description="Proton acceptor" evidence="7">
    <location>
        <position position="1219"/>
    </location>
</feature>
<dbReference type="Gene3D" id="2.60.40.1080">
    <property type="match status" value="2"/>
</dbReference>
<dbReference type="GO" id="GO:0005975">
    <property type="term" value="P:carbohydrate metabolic process"/>
    <property type="evidence" value="ECO:0007669"/>
    <property type="project" value="InterPro"/>
</dbReference>
<dbReference type="InterPro" id="IPR050727">
    <property type="entry name" value="GH43_arabinanases"/>
</dbReference>
<dbReference type="Gene3D" id="2.115.10.20">
    <property type="entry name" value="Glycosyl hydrolase domain, family 43"/>
    <property type="match status" value="2"/>
</dbReference>
<accession>A0A438M8I9</accession>